<dbReference type="OrthoDB" id="504689at2759"/>
<feature type="signal peptide" evidence="3">
    <location>
        <begin position="1"/>
        <end position="22"/>
    </location>
</feature>
<feature type="region of interest" description="Disordered" evidence="2">
    <location>
        <begin position="30"/>
        <end position="86"/>
    </location>
</feature>
<dbReference type="GO" id="GO:0016020">
    <property type="term" value="C:membrane"/>
    <property type="evidence" value="ECO:0007669"/>
    <property type="project" value="TreeGrafter"/>
</dbReference>
<proteinExistence type="inferred from homology"/>
<reference evidence="5 6" key="1">
    <citation type="submission" date="2020-07" db="EMBL/GenBank/DDBJ databases">
        <title>The yeast mating-type switching endonuclease HO is a domesticated member of an unorthodox homing genetic element family.</title>
        <authorList>
            <person name="Coughlan A.Y."/>
            <person name="Lombardi L."/>
            <person name="Braun-Galleani S."/>
            <person name="Martos A.R."/>
            <person name="Galeote V."/>
            <person name="Bigey F."/>
            <person name="Dequin S."/>
            <person name="Byrne K.P."/>
            <person name="Wolfe K.H."/>
        </authorList>
    </citation>
    <scope>NUCLEOTIDE SEQUENCE [LARGE SCALE GENOMIC DNA]</scope>
    <source>
        <strain evidence="5 6">NRRL Y-6702</strain>
    </source>
</reference>
<gene>
    <name evidence="5" type="ORF">HG535_0B04120</name>
</gene>
<feature type="compositionally biased region" description="Acidic residues" evidence="2">
    <location>
        <begin position="47"/>
        <end position="56"/>
    </location>
</feature>
<dbReference type="EMBL" id="CP058605">
    <property type="protein sequence ID" value="QLG71370.1"/>
    <property type="molecule type" value="Genomic_DNA"/>
</dbReference>
<feature type="compositionally biased region" description="Basic and acidic residues" evidence="2">
    <location>
        <begin position="241"/>
        <end position="261"/>
    </location>
</feature>
<dbReference type="PANTHER" id="PTHR30546">
    <property type="entry name" value="FLAVODOXIN-RELATED PROTEIN WRBA-RELATED"/>
    <property type="match status" value="1"/>
</dbReference>
<dbReference type="KEGG" id="zmk:HG535_0B04120"/>
<dbReference type="RefSeq" id="XP_037143098.1">
    <property type="nucleotide sequence ID" value="XM_037287203.1"/>
</dbReference>
<feature type="chain" id="PRO_5028810082" description="Flavodoxin-like domain-containing protein" evidence="3">
    <location>
        <begin position="23"/>
        <end position="284"/>
    </location>
</feature>
<dbReference type="GO" id="GO:0003955">
    <property type="term" value="F:NAD(P)H dehydrogenase (quinone) activity"/>
    <property type="evidence" value="ECO:0007669"/>
    <property type="project" value="TreeGrafter"/>
</dbReference>
<organism evidence="5 6">
    <name type="scientific">Zygotorulaspora mrakii</name>
    <name type="common">Zygosaccharomyces mrakii</name>
    <dbReference type="NCBI Taxonomy" id="42260"/>
    <lineage>
        <taxon>Eukaryota</taxon>
        <taxon>Fungi</taxon>
        <taxon>Dikarya</taxon>
        <taxon>Ascomycota</taxon>
        <taxon>Saccharomycotina</taxon>
        <taxon>Saccharomycetes</taxon>
        <taxon>Saccharomycetales</taxon>
        <taxon>Saccharomycetaceae</taxon>
        <taxon>Zygotorulaspora</taxon>
    </lineage>
</organism>
<accession>A0A7H9AY74</accession>
<evidence type="ECO:0000256" key="3">
    <source>
        <dbReference type="SAM" id="SignalP"/>
    </source>
</evidence>
<name>A0A7H9AY74_ZYGMR</name>
<comment type="similarity">
    <text evidence="1">Belongs to the WrbA family.</text>
</comment>
<evidence type="ECO:0000313" key="5">
    <source>
        <dbReference type="EMBL" id="QLG71370.1"/>
    </source>
</evidence>
<evidence type="ECO:0000256" key="2">
    <source>
        <dbReference type="SAM" id="MobiDB-lite"/>
    </source>
</evidence>
<evidence type="ECO:0000256" key="1">
    <source>
        <dbReference type="ARBA" id="ARBA00006961"/>
    </source>
</evidence>
<evidence type="ECO:0000313" key="6">
    <source>
        <dbReference type="Proteomes" id="UP000509704"/>
    </source>
</evidence>
<dbReference type="InterPro" id="IPR008254">
    <property type="entry name" value="Flavodoxin/NO_synth"/>
</dbReference>
<dbReference type="GeneID" id="59235031"/>
<dbReference type="SUPFAM" id="SSF52218">
    <property type="entry name" value="Flavoproteins"/>
    <property type="match status" value="1"/>
</dbReference>
<dbReference type="AlphaFoldDB" id="A0A7H9AY74"/>
<dbReference type="PANTHER" id="PTHR30546:SF23">
    <property type="entry name" value="FLAVOPROTEIN-LIKE PROTEIN YCP4-RELATED"/>
    <property type="match status" value="1"/>
</dbReference>
<feature type="domain" description="Flavodoxin-like" evidence="4">
    <location>
        <begin position="5"/>
        <end position="222"/>
    </location>
</feature>
<dbReference type="Gene3D" id="3.40.50.360">
    <property type="match status" value="1"/>
</dbReference>
<dbReference type="InterPro" id="IPR029039">
    <property type="entry name" value="Flavoprotein-like_sf"/>
</dbReference>
<dbReference type="GO" id="GO:0010181">
    <property type="term" value="F:FMN binding"/>
    <property type="evidence" value="ECO:0007669"/>
    <property type="project" value="InterPro"/>
</dbReference>
<feature type="region of interest" description="Disordered" evidence="2">
    <location>
        <begin position="241"/>
        <end position="284"/>
    </location>
</feature>
<dbReference type="PROSITE" id="PS50902">
    <property type="entry name" value="FLAVODOXIN_LIKE"/>
    <property type="match status" value="1"/>
</dbReference>
<feature type="compositionally biased region" description="Basic and acidic residues" evidence="2">
    <location>
        <begin position="57"/>
        <end position="86"/>
    </location>
</feature>
<dbReference type="Proteomes" id="UP000509704">
    <property type="component" value="Chromosome 2"/>
</dbReference>
<keyword evidence="3" id="KW-0732">Signal</keyword>
<sequence>MTAKIAIVISTLSPHLATLAEAEKKGIESAGGSADIYQLPETLTSNDSEESLDEKEEAVQETKKDEESEKEEAVPETKKDEEPEKKEYPLADKDILLKYDFYLFGIPTNLGSIPASWASFWDRTGGLWAKGAYDGKAAGFFVTSAVYGDGQEATIKSALNYLVHHGIIYIPLGYKNAFAEIANIEEIHGGTAWGAGSLCGPDGSREPSELELKIAEIQGKSFYGSVKKFIKYAEKKAAEKKAAEKKATDNKKADAPKRATEKPAANAADKSKTSGLKDACCTLM</sequence>
<keyword evidence="6" id="KW-1185">Reference proteome</keyword>
<evidence type="ECO:0000259" key="4">
    <source>
        <dbReference type="PROSITE" id="PS50902"/>
    </source>
</evidence>
<protein>
    <recommendedName>
        <fullName evidence="4">Flavodoxin-like domain-containing protein</fullName>
    </recommendedName>
</protein>